<dbReference type="GeneID" id="65071124"/>
<keyword evidence="1" id="KW-0472">Membrane</keyword>
<accession>A0A4Y5MXA1</accession>
<keyword evidence="3" id="KW-1185">Reference proteome</keyword>
<evidence type="ECO:0000313" key="2">
    <source>
        <dbReference type="EMBL" id="QCW07632.1"/>
    </source>
</evidence>
<proteinExistence type="predicted"/>
<dbReference type="Proteomes" id="UP000306022">
    <property type="component" value="Segment"/>
</dbReference>
<dbReference type="RefSeq" id="YP_010082124.1">
    <property type="nucleotide sequence ID" value="NC_055027.1"/>
</dbReference>
<name>A0A4Y5MXA1_9CAUD</name>
<sequence>MSILTKFKRKENAEKIINNQLIEQKAKLVEQLNKLAIDDDMYGITLEAIKDVDDLIIKKDKKKSKIDSVVISALITTAGLVGVSLASMKYEDDGNIIQHTAGKTAMNKLGR</sequence>
<protein>
    <submittedName>
        <fullName evidence="2">Uncharacterized protein</fullName>
    </submittedName>
</protein>
<organism evidence="2 3">
    <name type="scientific">Lactococcus phage CHPC971</name>
    <dbReference type="NCBI Taxonomy" id="2575255"/>
    <lineage>
        <taxon>Viruses</taxon>
        <taxon>Duplodnaviria</taxon>
        <taxon>Heunggongvirae</taxon>
        <taxon>Uroviricota</taxon>
        <taxon>Caudoviricetes</taxon>
        <taxon>Fremauxvirus</taxon>
        <taxon>Fremauxvirus CHPC971</taxon>
    </lineage>
</organism>
<dbReference type="EMBL" id="MK779875">
    <property type="protein sequence ID" value="QCW07632.1"/>
    <property type="molecule type" value="Genomic_DNA"/>
</dbReference>
<evidence type="ECO:0000256" key="1">
    <source>
        <dbReference type="SAM" id="Phobius"/>
    </source>
</evidence>
<dbReference type="KEGG" id="vg:65071124"/>
<keyword evidence="1" id="KW-1133">Transmembrane helix</keyword>
<reference evidence="2 3" key="1">
    <citation type="submission" date="2019-04" db="EMBL/GenBank/DDBJ databases">
        <authorList>
            <person name="de Jong A."/>
        </authorList>
    </citation>
    <scope>NUCLEOTIDE SEQUENCE [LARGE SCALE GENOMIC DNA]</scope>
</reference>
<keyword evidence="1" id="KW-0812">Transmembrane</keyword>
<evidence type="ECO:0000313" key="3">
    <source>
        <dbReference type="Proteomes" id="UP000306022"/>
    </source>
</evidence>
<feature type="transmembrane region" description="Helical" evidence="1">
    <location>
        <begin position="66"/>
        <end position="86"/>
    </location>
</feature>